<dbReference type="AlphaFoldDB" id="A0A3R9MG98"/>
<evidence type="ECO:0000313" key="1">
    <source>
        <dbReference type="EMBL" id="RSK41410.1"/>
    </source>
</evidence>
<dbReference type="Proteomes" id="UP000270620">
    <property type="component" value="Unassembled WGS sequence"/>
</dbReference>
<organism evidence="1 2">
    <name type="scientific">Mangrovimonas spongiae</name>
    <dbReference type="NCBI Taxonomy" id="2494697"/>
    <lineage>
        <taxon>Bacteria</taxon>
        <taxon>Pseudomonadati</taxon>
        <taxon>Bacteroidota</taxon>
        <taxon>Flavobacteriia</taxon>
        <taxon>Flavobacteriales</taxon>
        <taxon>Flavobacteriaceae</taxon>
        <taxon>Mangrovimonas</taxon>
    </lineage>
</organism>
<name>A0A3R9MG98_9FLAO</name>
<proteinExistence type="predicted"/>
<protein>
    <recommendedName>
        <fullName evidence="3">Lipoprotein</fullName>
    </recommendedName>
</protein>
<dbReference type="EMBL" id="RWBG01000001">
    <property type="protein sequence ID" value="RSK41410.1"/>
    <property type="molecule type" value="Genomic_DNA"/>
</dbReference>
<reference evidence="1 2" key="1">
    <citation type="submission" date="2018-12" db="EMBL/GenBank/DDBJ databases">
        <title>Mangrovimonas spongiae sp. nov., a novel member of the genus Mangrovimonas isolated from marine sponge.</title>
        <authorList>
            <person name="Zhuang L."/>
            <person name="Luo L."/>
        </authorList>
    </citation>
    <scope>NUCLEOTIDE SEQUENCE [LARGE SCALE GENOMIC DNA]</scope>
    <source>
        <strain evidence="1 2">HN-E26</strain>
    </source>
</reference>
<keyword evidence="2" id="KW-1185">Reference proteome</keyword>
<dbReference type="OrthoDB" id="1345445at2"/>
<dbReference type="PROSITE" id="PS51257">
    <property type="entry name" value="PROKAR_LIPOPROTEIN"/>
    <property type="match status" value="1"/>
</dbReference>
<accession>A0A3R9MG98</accession>
<evidence type="ECO:0008006" key="3">
    <source>
        <dbReference type="Google" id="ProtNLM"/>
    </source>
</evidence>
<evidence type="ECO:0000313" key="2">
    <source>
        <dbReference type="Proteomes" id="UP000270620"/>
    </source>
</evidence>
<dbReference type="RefSeq" id="WP_125466407.1">
    <property type="nucleotide sequence ID" value="NZ_RWBG01000001.1"/>
</dbReference>
<sequence length="171" mass="20026">MKNLLAIIVIIFTLLVSCKKNKKEIKNIEESQKVKESFISLTFPDTVEINEDVKGYVEYYSAFDTITKKLYEGEDTLRIITMYIKQNEIFIPNNTKGLLNSKVKDSFYPRKEDVKERNPIIHFSKKFGSEGKHYLEVLLRDEVLIDTADTKSLRLLEKHLFISKPIYVKNK</sequence>
<comment type="caution">
    <text evidence="1">The sequence shown here is derived from an EMBL/GenBank/DDBJ whole genome shotgun (WGS) entry which is preliminary data.</text>
</comment>
<gene>
    <name evidence="1" type="ORF">EJA19_00620</name>
</gene>